<keyword evidence="5" id="KW-0732">Signal</keyword>
<dbReference type="OrthoDB" id="546450at2759"/>
<evidence type="ECO:0000256" key="5">
    <source>
        <dbReference type="SAM" id="SignalP"/>
    </source>
</evidence>
<organism evidence="7 8">
    <name type="scientific">Brenthis ino</name>
    <name type="common">lesser marbled fritillary</name>
    <dbReference type="NCBI Taxonomy" id="405034"/>
    <lineage>
        <taxon>Eukaryota</taxon>
        <taxon>Metazoa</taxon>
        <taxon>Ecdysozoa</taxon>
        <taxon>Arthropoda</taxon>
        <taxon>Hexapoda</taxon>
        <taxon>Insecta</taxon>
        <taxon>Pterygota</taxon>
        <taxon>Neoptera</taxon>
        <taxon>Endopterygota</taxon>
        <taxon>Lepidoptera</taxon>
        <taxon>Glossata</taxon>
        <taxon>Ditrysia</taxon>
        <taxon>Papilionoidea</taxon>
        <taxon>Nymphalidae</taxon>
        <taxon>Heliconiinae</taxon>
        <taxon>Argynnini</taxon>
        <taxon>Brenthis</taxon>
    </lineage>
</organism>
<dbReference type="GO" id="GO:0006508">
    <property type="term" value="P:proteolysis"/>
    <property type="evidence" value="ECO:0007669"/>
    <property type="project" value="UniProtKB-KW"/>
</dbReference>
<dbReference type="InterPro" id="IPR001254">
    <property type="entry name" value="Trypsin_dom"/>
</dbReference>
<dbReference type="InterPro" id="IPR009003">
    <property type="entry name" value="Peptidase_S1_PA"/>
</dbReference>
<comment type="similarity">
    <text evidence="2">Belongs to the peptidase S1 family. CLIP subfamily.</text>
</comment>
<dbReference type="Proteomes" id="UP000838878">
    <property type="component" value="Chromosome 1"/>
</dbReference>
<accession>A0A8S4HY15</accession>
<dbReference type="PANTHER" id="PTHR24252:SF7">
    <property type="entry name" value="HYALIN"/>
    <property type="match status" value="1"/>
</dbReference>
<gene>
    <name evidence="7" type="ORF">BINO364_LOCUS163</name>
</gene>
<evidence type="ECO:0000256" key="2">
    <source>
        <dbReference type="ARBA" id="ARBA00024195"/>
    </source>
</evidence>
<keyword evidence="8" id="KW-1185">Reference proteome</keyword>
<evidence type="ECO:0000256" key="1">
    <source>
        <dbReference type="ARBA" id="ARBA00023157"/>
    </source>
</evidence>
<dbReference type="PRINTS" id="PR00722">
    <property type="entry name" value="CHYMOTRYPSIN"/>
</dbReference>
<dbReference type="InterPro" id="IPR018114">
    <property type="entry name" value="TRYPSIN_HIS"/>
</dbReference>
<dbReference type="CDD" id="cd00190">
    <property type="entry name" value="Tryp_SPc"/>
    <property type="match status" value="1"/>
</dbReference>
<dbReference type="GO" id="GO:0004252">
    <property type="term" value="F:serine-type endopeptidase activity"/>
    <property type="evidence" value="ECO:0007669"/>
    <property type="project" value="InterPro"/>
</dbReference>
<evidence type="ECO:0000256" key="3">
    <source>
        <dbReference type="RuleBase" id="RU363034"/>
    </source>
</evidence>
<dbReference type="PROSITE" id="PS00135">
    <property type="entry name" value="TRYPSIN_SER"/>
    <property type="match status" value="1"/>
</dbReference>
<proteinExistence type="inferred from homology"/>
<dbReference type="InterPro" id="IPR043504">
    <property type="entry name" value="Peptidase_S1_PA_chymotrypsin"/>
</dbReference>
<dbReference type="Gene3D" id="2.40.10.10">
    <property type="entry name" value="Trypsin-like serine proteases"/>
    <property type="match status" value="2"/>
</dbReference>
<evidence type="ECO:0000259" key="6">
    <source>
        <dbReference type="PROSITE" id="PS50240"/>
    </source>
</evidence>
<feature type="non-terminal residue" evidence="7">
    <location>
        <position position="432"/>
    </location>
</feature>
<sequence>MLVIGVLLSILLVSNVYSTRIFSNGQVQYNQPWMWGGGNLNQQNYNQPWMWRGGNLNQQHYNQLWASRNENLRKQQYNQPSTWRGGNSNQQLQIKPGSNKVTTTTERVTKTSNPACDFVIPSKPDFRAPGRRISVAKCVEYIWERNNREDISTKVKNCQKTLPIGDFRTTVVGGRDALPGEFPHMGGVGWRAREGTWIFKCGCSLISSKFTLTAAHCSKSARDTSVQNAVPEIVRLGDKNIIDVFSNNLLPRDSKILRIIVHPNYSSPKKYFDIALMEIEEIKSFTSNVQPACLWGQFDTSSLGTSATLTGWGVIETATKKTSPKLQAATVDIINSEQCNALLRPSCNRLWCGVVDHQICGGKLSGGLDACQGDSGGPLQVKIPLRESSEGSIHIIIGVTSFGIGCALPDSPGVYTRVSSFIDWIESIVWRE</sequence>
<evidence type="ECO:0000313" key="8">
    <source>
        <dbReference type="Proteomes" id="UP000838878"/>
    </source>
</evidence>
<dbReference type="PROSITE" id="PS50240">
    <property type="entry name" value="TRYPSIN_DOM"/>
    <property type="match status" value="1"/>
</dbReference>
<dbReference type="InterPro" id="IPR033116">
    <property type="entry name" value="TRYPSIN_SER"/>
</dbReference>
<feature type="domain" description="Peptidase S1" evidence="6">
    <location>
        <begin position="171"/>
        <end position="430"/>
    </location>
</feature>
<keyword evidence="3" id="KW-0378">Hydrolase</keyword>
<dbReference type="EMBL" id="OV170221">
    <property type="protein sequence ID" value="CAH0712951.1"/>
    <property type="molecule type" value="Genomic_DNA"/>
</dbReference>
<dbReference type="InterPro" id="IPR001314">
    <property type="entry name" value="Peptidase_S1A"/>
</dbReference>
<dbReference type="SMART" id="SM00020">
    <property type="entry name" value="Tryp_SPc"/>
    <property type="match status" value="1"/>
</dbReference>
<dbReference type="FunFam" id="2.40.10.10:FF:000002">
    <property type="entry name" value="Transmembrane protease serine"/>
    <property type="match status" value="1"/>
</dbReference>
<evidence type="ECO:0000313" key="7">
    <source>
        <dbReference type="EMBL" id="CAH0712951.1"/>
    </source>
</evidence>
<name>A0A8S4HY15_9NEOP</name>
<dbReference type="PANTHER" id="PTHR24252">
    <property type="entry name" value="ACROSIN-RELATED"/>
    <property type="match status" value="1"/>
</dbReference>
<dbReference type="AlphaFoldDB" id="A0A8S4HY15"/>
<feature type="compositionally biased region" description="Polar residues" evidence="4">
    <location>
        <begin position="78"/>
        <end position="93"/>
    </location>
</feature>
<feature type="region of interest" description="Disordered" evidence="4">
    <location>
        <begin position="78"/>
        <end position="100"/>
    </location>
</feature>
<keyword evidence="3" id="KW-0720">Serine protease</keyword>
<dbReference type="PROSITE" id="PS00134">
    <property type="entry name" value="TRYPSIN_HIS"/>
    <property type="match status" value="1"/>
</dbReference>
<evidence type="ECO:0000256" key="4">
    <source>
        <dbReference type="SAM" id="MobiDB-lite"/>
    </source>
</evidence>
<feature type="signal peptide" evidence="5">
    <location>
        <begin position="1"/>
        <end position="18"/>
    </location>
</feature>
<feature type="chain" id="PRO_5035762352" description="Peptidase S1 domain-containing protein" evidence="5">
    <location>
        <begin position="19"/>
        <end position="432"/>
    </location>
</feature>
<reference evidence="7" key="1">
    <citation type="submission" date="2021-12" db="EMBL/GenBank/DDBJ databases">
        <authorList>
            <person name="Martin H S."/>
        </authorList>
    </citation>
    <scope>NUCLEOTIDE SEQUENCE</scope>
</reference>
<keyword evidence="1" id="KW-1015">Disulfide bond</keyword>
<protein>
    <recommendedName>
        <fullName evidence="6">Peptidase S1 domain-containing protein</fullName>
    </recommendedName>
</protein>
<keyword evidence="3" id="KW-0645">Protease</keyword>
<dbReference type="SUPFAM" id="SSF50494">
    <property type="entry name" value="Trypsin-like serine proteases"/>
    <property type="match status" value="1"/>
</dbReference>
<dbReference type="Pfam" id="PF00089">
    <property type="entry name" value="Trypsin"/>
    <property type="match status" value="1"/>
</dbReference>